<organism evidence="1 2">
    <name type="scientific">Pseudopithomyces chartarum</name>
    <dbReference type="NCBI Taxonomy" id="1892770"/>
    <lineage>
        <taxon>Eukaryota</taxon>
        <taxon>Fungi</taxon>
        <taxon>Dikarya</taxon>
        <taxon>Ascomycota</taxon>
        <taxon>Pezizomycotina</taxon>
        <taxon>Dothideomycetes</taxon>
        <taxon>Pleosporomycetidae</taxon>
        <taxon>Pleosporales</taxon>
        <taxon>Massarineae</taxon>
        <taxon>Didymosphaeriaceae</taxon>
        <taxon>Pseudopithomyces</taxon>
    </lineage>
</organism>
<accession>A0AAN6RFE0</accession>
<dbReference type="AlphaFoldDB" id="A0AAN6RFE0"/>
<reference evidence="1 2" key="1">
    <citation type="submission" date="2021-02" db="EMBL/GenBank/DDBJ databases">
        <title>Genome assembly of Pseudopithomyces chartarum.</title>
        <authorList>
            <person name="Jauregui R."/>
            <person name="Singh J."/>
            <person name="Voisey C."/>
        </authorList>
    </citation>
    <scope>NUCLEOTIDE SEQUENCE [LARGE SCALE GENOMIC DNA]</scope>
    <source>
        <strain evidence="1 2">AGR01</strain>
    </source>
</reference>
<name>A0AAN6RFE0_9PLEO</name>
<sequence length="116" mass="12585">MDTLTASFTIEVDGTPIAKVGPDAEDRAQATTGPDAAVFTLKDGRLRSGDWVLARPTREDRSFAPKPVRWYKASAEDDKLPVHPVSAHEDGDTYQIKFASMHNNCLTPCAVSLIGV</sequence>
<evidence type="ECO:0000313" key="2">
    <source>
        <dbReference type="Proteomes" id="UP001280581"/>
    </source>
</evidence>
<dbReference type="EMBL" id="WVTA01000011">
    <property type="protein sequence ID" value="KAK3203315.1"/>
    <property type="molecule type" value="Genomic_DNA"/>
</dbReference>
<keyword evidence="2" id="KW-1185">Reference proteome</keyword>
<proteinExistence type="predicted"/>
<gene>
    <name evidence="1" type="ORF">GRF29_112g842039</name>
</gene>
<protein>
    <submittedName>
        <fullName evidence="1">Uncharacterized protein</fullName>
    </submittedName>
</protein>
<comment type="caution">
    <text evidence="1">The sequence shown here is derived from an EMBL/GenBank/DDBJ whole genome shotgun (WGS) entry which is preliminary data.</text>
</comment>
<evidence type="ECO:0000313" key="1">
    <source>
        <dbReference type="EMBL" id="KAK3203315.1"/>
    </source>
</evidence>
<dbReference type="Proteomes" id="UP001280581">
    <property type="component" value="Unassembled WGS sequence"/>
</dbReference>